<organism evidence="4 5">
    <name type="scientific">Penicillium canariense</name>
    <dbReference type="NCBI Taxonomy" id="189055"/>
    <lineage>
        <taxon>Eukaryota</taxon>
        <taxon>Fungi</taxon>
        <taxon>Dikarya</taxon>
        <taxon>Ascomycota</taxon>
        <taxon>Pezizomycotina</taxon>
        <taxon>Eurotiomycetes</taxon>
        <taxon>Eurotiomycetidae</taxon>
        <taxon>Eurotiales</taxon>
        <taxon>Aspergillaceae</taxon>
        <taxon>Penicillium</taxon>
    </lineage>
</organism>
<dbReference type="OrthoDB" id="3546297at2759"/>
<feature type="domain" description="DUF6594" evidence="3">
    <location>
        <begin position="111"/>
        <end position="306"/>
    </location>
</feature>
<evidence type="ECO:0000313" key="5">
    <source>
        <dbReference type="Proteomes" id="UP001149163"/>
    </source>
</evidence>
<keyword evidence="2" id="KW-0812">Transmembrane</keyword>
<proteinExistence type="predicted"/>
<evidence type="ECO:0000259" key="3">
    <source>
        <dbReference type="Pfam" id="PF20237"/>
    </source>
</evidence>
<evidence type="ECO:0000256" key="2">
    <source>
        <dbReference type="SAM" id="Phobius"/>
    </source>
</evidence>
<reference evidence="4" key="2">
    <citation type="journal article" date="2023" name="IMA Fungus">
        <title>Comparative genomic study of the Penicillium genus elucidates a diverse pangenome and 15 lateral gene transfer events.</title>
        <authorList>
            <person name="Petersen C."/>
            <person name="Sorensen T."/>
            <person name="Nielsen M.R."/>
            <person name="Sondergaard T.E."/>
            <person name="Sorensen J.L."/>
            <person name="Fitzpatrick D.A."/>
            <person name="Frisvad J.C."/>
            <person name="Nielsen K.L."/>
        </authorList>
    </citation>
    <scope>NUCLEOTIDE SEQUENCE</scope>
    <source>
        <strain evidence="4">IBT 26290</strain>
    </source>
</reference>
<name>A0A9W9LNH2_9EURO</name>
<dbReference type="RefSeq" id="XP_056543149.1">
    <property type="nucleotide sequence ID" value="XM_056687594.1"/>
</dbReference>
<feature type="transmembrane region" description="Helical" evidence="2">
    <location>
        <begin position="243"/>
        <end position="261"/>
    </location>
</feature>
<dbReference type="Proteomes" id="UP001149163">
    <property type="component" value="Unassembled WGS sequence"/>
</dbReference>
<feature type="region of interest" description="Disordered" evidence="1">
    <location>
        <begin position="61"/>
        <end position="106"/>
    </location>
</feature>
<reference evidence="4" key="1">
    <citation type="submission" date="2022-11" db="EMBL/GenBank/DDBJ databases">
        <authorList>
            <person name="Petersen C."/>
        </authorList>
    </citation>
    <scope>NUCLEOTIDE SEQUENCE</scope>
    <source>
        <strain evidence="4">IBT 26290</strain>
    </source>
</reference>
<feature type="transmembrane region" description="Helical" evidence="2">
    <location>
        <begin position="294"/>
        <end position="313"/>
    </location>
</feature>
<feature type="transmembrane region" description="Helical" evidence="2">
    <location>
        <begin position="267"/>
        <end position="287"/>
    </location>
</feature>
<comment type="caution">
    <text evidence="4">The sequence shown here is derived from an EMBL/GenBank/DDBJ whole genome shotgun (WGS) entry which is preliminary data.</text>
</comment>
<dbReference type="GeneID" id="81426770"/>
<dbReference type="EMBL" id="JAPQKN010000003">
    <property type="protein sequence ID" value="KAJ5166688.1"/>
    <property type="molecule type" value="Genomic_DNA"/>
</dbReference>
<gene>
    <name evidence="4" type="ORF">N7482_005469</name>
</gene>
<dbReference type="AlphaFoldDB" id="A0A9W9LNH2"/>
<keyword evidence="2" id="KW-0472">Membrane</keyword>
<evidence type="ECO:0000256" key="1">
    <source>
        <dbReference type="SAM" id="MobiDB-lite"/>
    </source>
</evidence>
<dbReference type="InterPro" id="IPR046529">
    <property type="entry name" value="DUF6594"/>
</dbReference>
<sequence>MFRRVQRQPDLEGYHGGHVTREILDFNNSSWIIDHHRHSIITKISKPGDCWLDVLFGHRSGTNKDPGNNRERPNNSHSPQVVADEHPLGLNSQQPKVGTGTAHEQLEGSEQSYRINISELQRLRLRQLQHKLVQHAIDLRYDAMEPLGWAEDLREYVQALQDYDYMGKYILQPQDPFIVTGERLIDRLMLQAAMRDKENEADPLHWAKCIVKWETSDIRPKPVGGTRDGNLRQTWLRGFQQRLGVAAVGGIFLIAPMWLIVLHRTLYTALVSTTVCVTIFGLLMALFLDGSKDVLSSTAAYSAVLVVFVGLTVPSNTS</sequence>
<keyword evidence="5" id="KW-1185">Reference proteome</keyword>
<accession>A0A9W9LNH2</accession>
<protein>
    <recommendedName>
        <fullName evidence="3">DUF6594 domain-containing protein</fullName>
    </recommendedName>
</protein>
<keyword evidence="2" id="KW-1133">Transmembrane helix</keyword>
<dbReference type="Pfam" id="PF20237">
    <property type="entry name" value="DUF6594"/>
    <property type="match status" value="1"/>
</dbReference>
<evidence type="ECO:0000313" key="4">
    <source>
        <dbReference type="EMBL" id="KAJ5166688.1"/>
    </source>
</evidence>